<dbReference type="STRING" id="215200.SAMN05216454_1403"/>
<dbReference type="FunFam" id="3.90.700.10:FF:000002">
    <property type="entry name" value="L-aspartate oxidase"/>
    <property type="match status" value="1"/>
</dbReference>
<evidence type="ECO:0000256" key="1">
    <source>
        <dbReference type="ARBA" id="ARBA00001974"/>
    </source>
</evidence>
<evidence type="ECO:0000313" key="14">
    <source>
        <dbReference type="Proteomes" id="UP000199512"/>
    </source>
</evidence>
<dbReference type="NCBIfam" id="NF004820">
    <property type="entry name" value="PRK06175.1"/>
    <property type="match status" value="1"/>
</dbReference>
<comment type="pathway">
    <text evidence="2">Cofactor biosynthesis; NAD(+) biosynthesis; iminoaspartate from L-aspartate (oxidase route): step 1/1.</text>
</comment>
<name>A0A1H8KQL9_9FIRM</name>
<dbReference type="InterPro" id="IPR003953">
    <property type="entry name" value="FAD-dep_OxRdtase_2_FAD-bd"/>
</dbReference>
<keyword evidence="14" id="KW-1185">Reference proteome</keyword>
<keyword evidence="6" id="KW-0285">Flavoprotein</keyword>
<dbReference type="InterPro" id="IPR005288">
    <property type="entry name" value="NadB"/>
</dbReference>
<dbReference type="Gene3D" id="3.50.50.60">
    <property type="entry name" value="FAD/NAD(P)-binding domain"/>
    <property type="match status" value="1"/>
</dbReference>
<protein>
    <recommendedName>
        <fullName evidence="5">L-aspartate oxidase</fullName>
        <ecNumber evidence="4">1.4.3.16</ecNumber>
    </recommendedName>
    <alternativeName>
        <fullName evidence="10">Quinolinate synthase B</fullName>
    </alternativeName>
</protein>
<dbReference type="SUPFAM" id="SSF51905">
    <property type="entry name" value="FAD/NAD(P)-binding domain"/>
    <property type="match status" value="1"/>
</dbReference>
<keyword evidence="7" id="KW-0662">Pyridine nucleotide biosynthesis</keyword>
<evidence type="ECO:0000259" key="12">
    <source>
        <dbReference type="Pfam" id="PF00890"/>
    </source>
</evidence>
<evidence type="ECO:0000256" key="11">
    <source>
        <dbReference type="ARBA" id="ARBA00048305"/>
    </source>
</evidence>
<sequence length="454" mass="50019">MEAIFNDLNFAGENSGYIYKDKEGTDCIDTDVLVIGSGVAGLNSALNISKDLNVLVISKDKVDCTNTKLAQGGISVARNKEDIPLFIEDTLKAGKYKNDLDAVKVLAEESIDRLNDLIDMGIELDKNSSGEIDYTKEGAHTISRIVHSKDHTGENVEKTLILNALKSKNINIWENSFFIDIIESEGKCVGAIVVKDSKQINIFSKYTILACGGIGGLYNNSTSQRILNGDGIAAAIKHGIELKDINYIQIHPTAFYDKNNNGRRFLISESLRGEGAILKDINGNRFVDELLPRDIVSKAILKQMKDTNSQYVLLDASFMDAEYLKNRFSLIYENCLEKGIDITKEAIPVSPAQHYFMGGIKANTDSKTSMENLFAVGETSCTGIHGANRLASNSLLEGLVFGKRAANFINKNIKNKSILHINVDKINKDIETIKKENKDLVIKTIKEHGGYIDA</sequence>
<comment type="cofactor">
    <cofactor evidence="1">
        <name>FAD</name>
        <dbReference type="ChEBI" id="CHEBI:57692"/>
    </cofactor>
</comment>
<dbReference type="OrthoDB" id="9806724at2"/>
<feature type="domain" description="FAD-dependent oxidoreductase 2 FAD-binding" evidence="12">
    <location>
        <begin position="31"/>
        <end position="395"/>
    </location>
</feature>
<evidence type="ECO:0000256" key="9">
    <source>
        <dbReference type="ARBA" id="ARBA00023002"/>
    </source>
</evidence>
<organism evidence="13 14">
    <name type="scientific">Peptostreptococcus russellii</name>
    <dbReference type="NCBI Taxonomy" id="215200"/>
    <lineage>
        <taxon>Bacteria</taxon>
        <taxon>Bacillati</taxon>
        <taxon>Bacillota</taxon>
        <taxon>Clostridia</taxon>
        <taxon>Peptostreptococcales</taxon>
        <taxon>Peptostreptococcaceae</taxon>
        <taxon>Peptostreptococcus</taxon>
    </lineage>
</organism>
<dbReference type="RefSeq" id="WP_091976218.1">
    <property type="nucleotide sequence ID" value="NZ_CAUWDX010000074.1"/>
</dbReference>
<gene>
    <name evidence="13" type="ORF">SAMN05216454_1403</name>
</gene>
<dbReference type="PRINTS" id="PR00368">
    <property type="entry name" value="FADPNR"/>
</dbReference>
<evidence type="ECO:0000256" key="3">
    <source>
        <dbReference type="ARBA" id="ARBA00008562"/>
    </source>
</evidence>
<comment type="catalytic activity">
    <reaction evidence="11">
        <text>L-aspartate + O2 = iminosuccinate + H2O2</text>
        <dbReference type="Rhea" id="RHEA:25876"/>
        <dbReference type="ChEBI" id="CHEBI:15379"/>
        <dbReference type="ChEBI" id="CHEBI:16240"/>
        <dbReference type="ChEBI" id="CHEBI:29991"/>
        <dbReference type="ChEBI" id="CHEBI:77875"/>
        <dbReference type="EC" id="1.4.3.16"/>
    </reaction>
    <physiologicalReaction direction="left-to-right" evidence="11">
        <dbReference type="Rhea" id="RHEA:25877"/>
    </physiologicalReaction>
</comment>
<dbReference type="InterPro" id="IPR036188">
    <property type="entry name" value="FAD/NAD-bd_sf"/>
</dbReference>
<evidence type="ECO:0000313" key="13">
    <source>
        <dbReference type="EMBL" id="SEN95200.1"/>
    </source>
</evidence>
<dbReference type="SUPFAM" id="SSF56425">
    <property type="entry name" value="Succinate dehydrogenase/fumarate reductase flavoprotein, catalytic domain"/>
    <property type="match status" value="1"/>
</dbReference>
<dbReference type="InterPro" id="IPR027477">
    <property type="entry name" value="Succ_DH/fumarate_Rdtase_cat_sf"/>
</dbReference>
<reference evidence="13 14" key="1">
    <citation type="submission" date="2016-10" db="EMBL/GenBank/DDBJ databases">
        <authorList>
            <person name="de Groot N.N."/>
        </authorList>
    </citation>
    <scope>NUCLEOTIDE SEQUENCE [LARGE SCALE GENOMIC DNA]</scope>
    <source>
        <strain evidence="13 14">Calf135</strain>
    </source>
</reference>
<evidence type="ECO:0000256" key="7">
    <source>
        <dbReference type="ARBA" id="ARBA00022642"/>
    </source>
</evidence>
<dbReference type="UniPathway" id="UPA00253">
    <property type="reaction ID" value="UER00326"/>
</dbReference>
<keyword evidence="8" id="KW-0274">FAD</keyword>
<evidence type="ECO:0000256" key="2">
    <source>
        <dbReference type="ARBA" id="ARBA00004950"/>
    </source>
</evidence>
<dbReference type="PANTHER" id="PTHR42716">
    <property type="entry name" value="L-ASPARTATE OXIDASE"/>
    <property type="match status" value="1"/>
</dbReference>
<dbReference type="GO" id="GO:0034628">
    <property type="term" value="P:'de novo' NAD+ biosynthetic process from L-aspartate"/>
    <property type="evidence" value="ECO:0007669"/>
    <property type="project" value="TreeGrafter"/>
</dbReference>
<accession>A0A1H8KQL9</accession>
<dbReference type="Gene3D" id="3.90.700.10">
    <property type="entry name" value="Succinate dehydrogenase/fumarate reductase flavoprotein, catalytic domain"/>
    <property type="match status" value="1"/>
</dbReference>
<dbReference type="EMBL" id="FODF01000040">
    <property type="protein sequence ID" value="SEN95200.1"/>
    <property type="molecule type" value="Genomic_DNA"/>
</dbReference>
<dbReference type="PANTHER" id="PTHR42716:SF2">
    <property type="entry name" value="L-ASPARTATE OXIDASE, CHLOROPLASTIC"/>
    <property type="match status" value="1"/>
</dbReference>
<evidence type="ECO:0000256" key="10">
    <source>
        <dbReference type="ARBA" id="ARBA00030386"/>
    </source>
</evidence>
<dbReference type="AlphaFoldDB" id="A0A1H8KQL9"/>
<proteinExistence type="inferred from homology"/>
<dbReference type="GO" id="GO:0033765">
    <property type="term" value="F:steroid dehydrogenase activity, acting on the CH-CH group of donors"/>
    <property type="evidence" value="ECO:0007669"/>
    <property type="project" value="UniProtKB-ARBA"/>
</dbReference>
<dbReference type="Pfam" id="PF00890">
    <property type="entry name" value="FAD_binding_2"/>
    <property type="match status" value="1"/>
</dbReference>
<dbReference type="EC" id="1.4.3.16" evidence="4"/>
<dbReference type="GO" id="GO:0008734">
    <property type="term" value="F:L-aspartate oxidase activity"/>
    <property type="evidence" value="ECO:0007669"/>
    <property type="project" value="UniProtKB-EC"/>
</dbReference>
<comment type="similarity">
    <text evidence="3">Belongs to the FAD-dependent oxidoreductase 2 family. NadB subfamily.</text>
</comment>
<evidence type="ECO:0000256" key="5">
    <source>
        <dbReference type="ARBA" id="ARBA00021901"/>
    </source>
</evidence>
<evidence type="ECO:0000256" key="6">
    <source>
        <dbReference type="ARBA" id="ARBA00022630"/>
    </source>
</evidence>
<keyword evidence="9" id="KW-0560">Oxidoreductase</keyword>
<dbReference type="Proteomes" id="UP000199512">
    <property type="component" value="Unassembled WGS sequence"/>
</dbReference>
<evidence type="ECO:0000256" key="8">
    <source>
        <dbReference type="ARBA" id="ARBA00022827"/>
    </source>
</evidence>
<evidence type="ECO:0000256" key="4">
    <source>
        <dbReference type="ARBA" id="ARBA00012173"/>
    </source>
</evidence>